<accession>X1JYP6</accession>
<keyword evidence="1" id="KW-0812">Transmembrane</keyword>
<name>X1JYP6_9ZZZZ</name>
<proteinExistence type="predicted"/>
<protein>
    <submittedName>
        <fullName evidence="2">Uncharacterized protein</fullName>
    </submittedName>
</protein>
<keyword evidence="1" id="KW-1133">Transmembrane helix</keyword>
<feature type="non-terminal residue" evidence="2">
    <location>
        <position position="163"/>
    </location>
</feature>
<sequence>MALFDLNSIIIMITLSIIFVVFLIFDIFKRGERYSLLAYVMALPLINYLWFKITEGGSSAYAEYQSFGVLGMYLTLVLLWIVAMIRDAIFVIRKRKEIDDVLLFLLVALIVQFVLTAILPSNNLIPDMQTGCSSYLAFFWLPELFTATGDLNPVIDPTVVLSF</sequence>
<organism evidence="2">
    <name type="scientific">marine sediment metagenome</name>
    <dbReference type="NCBI Taxonomy" id="412755"/>
    <lineage>
        <taxon>unclassified sequences</taxon>
        <taxon>metagenomes</taxon>
        <taxon>ecological metagenomes</taxon>
    </lineage>
</organism>
<feature type="transmembrane region" description="Helical" evidence="1">
    <location>
        <begin position="6"/>
        <end position="27"/>
    </location>
</feature>
<feature type="transmembrane region" description="Helical" evidence="1">
    <location>
        <begin position="101"/>
        <end position="119"/>
    </location>
</feature>
<gene>
    <name evidence="2" type="ORF">S03H2_61816</name>
</gene>
<dbReference type="EMBL" id="BARU01039927">
    <property type="protein sequence ID" value="GAH86480.1"/>
    <property type="molecule type" value="Genomic_DNA"/>
</dbReference>
<evidence type="ECO:0000256" key="1">
    <source>
        <dbReference type="SAM" id="Phobius"/>
    </source>
</evidence>
<reference evidence="2" key="1">
    <citation type="journal article" date="2014" name="Front. Microbiol.">
        <title>High frequency of phylogenetically diverse reductive dehalogenase-homologous genes in deep subseafloor sedimentary metagenomes.</title>
        <authorList>
            <person name="Kawai M."/>
            <person name="Futagami T."/>
            <person name="Toyoda A."/>
            <person name="Takaki Y."/>
            <person name="Nishi S."/>
            <person name="Hori S."/>
            <person name="Arai W."/>
            <person name="Tsubouchi T."/>
            <person name="Morono Y."/>
            <person name="Uchiyama I."/>
            <person name="Ito T."/>
            <person name="Fujiyama A."/>
            <person name="Inagaki F."/>
            <person name="Takami H."/>
        </authorList>
    </citation>
    <scope>NUCLEOTIDE SEQUENCE</scope>
    <source>
        <strain evidence="2">Expedition CK06-06</strain>
    </source>
</reference>
<keyword evidence="1" id="KW-0472">Membrane</keyword>
<feature type="transmembrane region" description="Helical" evidence="1">
    <location>
        <begin position="34"/>
        <end position="51"/>
    </location>
</feature>
<dbReference type="AlphaFoldDB" id="X1JYP6"/>
<feature type="transmembrane region" description="Helical" evidence="1">
    <location>
        <begin position="71"/>
        <end position="89"/>
    </location>
</feature>
<evidence type="ECO:0000313" key="2">
    <source>
        <dbReference type="EMBL" id="GAH86480.1"/>
    </source>
</evidence>
<comment type="caution">
    <text evidence="2">The sequence shown here is derived from an EMBL/GenBank/DDBJ whole genome shotgun (WGS) entry which is preliminary data.</text>
</comment>